<accession>A0A814DN96</accession>
<dbReference type="Proteomes" id="UP000663855">
    <property type="component" value="Unassembled WGS sequence"/>
</dbReference>
<keyword evidence="1" id="KW-0472">Membrane</keyword>
<proteinExistence type="predicted"/>
<evidence type="ECO:0000256" key="1">
    <source>
        <dbReference type="SAM" id="Phobius"/>
    </source>
</evidence>
<protein>
    <submittedName>
        <fullName evidence="2">Uncharacterized protein</fullName>
    </submittedName>
</protein>
<feature type="transmembrane region" description="Helical" evidence="1">
    <location>
        <begin position="473"/>
        <end position="491"/>
    </location>
</feature>
<evidence type="ECO:0000313" key="3">
    <source>
        <dbReference type="Proteomes" id="UP000663855"/>
    </source>
</evidence>
<dbReference type="InterPro" id="IPR029058">
    <property type="entry name" value="AB_hydrolase_fold"/>
</dbReference>
<feature type="transmembrane region" description="Helical" evidence="1">
    <location>
        <begin position="21"/>
        <end position="43"/>
    </location>
</feature>
<name>A0A814DN96_9BILA</name>
<dbReference type="AlphaFoldDB" id="A0A814DN96"/>
<organism evidence="2 3">
    <name type="scientific">Rotaria magnacalcarata</name>
    <dbReference type="NCBI Taxonomy" id="392030"/>
    <lineage>
        <taxon>Eukaryota</taxon>
        <taxon>Metazoa</taxon>
        <taxon>Spiralia</taxon>
        <taxon>Gnathifera</taxon>
        <taxon>Rotifera</taxon>
        <taxon>Eurotatoria</taxon>
        <taxon>Bdelloidea</taxon>
        <taxon>Philodinida</taxon>
        <taxon>Philodinidae</taxon>
        <taxon>Rotaria</taxon>
    </lineage>
</organism>
<dbReference type="SUPFAM" id="SSF53474">
    <property type="entry name" value="alpha/beta-Hydrolases"/>
    <property type="match status" value="1"/>
</dbReference>
<keyword evidence="1" id="KW-0812">Transmembrane</keyword>
<keyword evidence="1" id="KW-1133">Transmembrane helix</keyword>
<sequence length="647" mass="75505">MGRQRLPKRANAPLSRLKCCHYVIISFVTCFAGFSAFSVSYYASSTYLREALSHFFSAGPLEIEYAASLRDLFEFYKSKNFPGKVNSINIDYYLKYNDFDYRIPQSVTYTSAIYNDNIEILFRLPQKTAISAILIIFHSCRHTAHDWFYTYERQRIIGAAIDLGYACLVFQATNNSTRCWSNKADIHENKDVKMVFKGLDGFYKEYPNLALLPIFTFGSSSGGLFSSIFVTNQRYRIHGQVLFISIIHPEILYTRVKANKYPSTVWIRMLRDIEFASEDRINTTQQIFIEEKISVNTLIIEPVRMVRTTFRERIPSLSASTSHYLFNRLRRNRWLNGRSYLMYNPRRRFEWQEFLFPPSIDDSTTEEIFNDLKKHKDQIIELLNTIYAEHEISYERSYEALKWLKDVVGITLTTLDLFETTALGIAFALGKVNNNDLSKLEQKHELKTYTYTNILDDIIELYHSLNFKNMLSGILKLTLFINIVFLFVAIVRQAAATEITPTSAIHDNLAKFKGDVFYFSVNDKHRGVGRIKRSMPSTVDQPPLINSSRFHSSSGVRHLRKNMHYNYLKNSPNLFRSTGISPKKHRIHQRIGPEVDYRLKRFRMLDPDEFKEMLNTMGQQMPHEQSKGFNNLDTIGGMQVENYWTRK</sequence>
<feature type="transmembrane region" description="Helical" evidence="1">
    <location>
        <begin position="209"/>
        <end position="230"/>
    </location>
</feature>
<evidence type="ECO:0000313" key="2">
    <source>
        <dbReference type="EMBL" id="CAF0960725.1"/>
    </source>
</evidence>
<dbReference type="PANTHER" id="PTHR35128:SF1">
    <property type="entry name" value="SECRETION-REGULATING GUANINE NUCLEOTIDE EXCHANGE FACTOR"/>
    <property type="match status" value="1"/>
</dbReference>
<comment type="caution">
    <text evidence="2">The sequence shown here is derived from an EMBL/GenBank/DDBJ whole genome shotgun (WGS) entry which is preliminary data.</text>
</comment>
<dbReference type="PANTHER" id="PTHR35128">
    <property type="entry name" value="SECRETION-REGULATING GUANINE NUCLEOTIDE EXCHANGE FACTOR"/>
    <property type="match status" value="1"/>
</dbReference>
<dbReference type="EMBL" id="CAJNOV010000030">
    <property type="protein sequence ID" value="CAF0960725.1"/>
    <property type="molecule type" value="Genomic_DNA"/>
</dbReference>
<reference evidence="2" key="1">
    <citation type="submission" date="2021-02" db="EMBL/GenBank/DDBJ databases">
        <authorList>
            <person name="Nowell W R."/>
        </authorList>
    </citation>
    <scope>NUCLEOTIDE SEQUENCE</scope>
</reference>
<gene>
    <name evidence="2" type="ORF">CJN711_LOCUS405</name>
</gene>